<feature type="transmembrane region" description="Helical" evidence="1">
    <location>
        <begin position="53"/>
        <end position="71"/>
    </location>
</feature>
<comment type="caution">
    <text evidence="3">The sequence shown here is derived from an EMBL/GenBank/DDBJ whole genome shotgun (WGS) entry which is preliminary data.</text>
</comment>
<reference evidence="3 4" key="1">
    <citation type="submission" date="2019-03" db="EMBL/GenBank/DDBJ databases">
        <title>Flavobacterium AT-3-2 sp. nov., isolated from arctic soil.</title>
        <authorList>
            <person name="Chaudhary D.K."/>
        </authorList>
    </citation>
    <scope>NUCLEOTIDE SEQUENCE [LARGE SCALE GENOMIC DNA]</scope>
    <source>
        <strain evidence="3 4">AT-3-2</strain>
    </source>
</reference>
<dbReference type="AlphaFoldDB" id="A0A4V2YTN1"/>
<dbReference type="InterPro" id="IPR012347">
    <property type="entry name" value="Ferritin-like"/>
</dbReference>
<feature type="transmembrane region" description="Helical" evidence="1">
    <location>
        <begin position="21"/>
        <end position="41"/>
    </location>
</feature>
<evidence type="ECO:0000256" key="1">
    <source>
        <dbReference type="SAM" id="Phobius"/>
    </source>
</evidence>
<keyword evidence="1" id="KW-1133">Transmembrane helix</keyword>
<evidence type="ECO:0000259" key="2">
    <source>
        <dbReference type="Pfam" id="PF03713"/>
    </source>
</evidence>
<dbReference type="Gene3D" id="1.20.1260.10">
    <property type="match status" value="1"/>
</dbReference>
<dbReference type="Pfam" id="PF03713">
    <property type="entry name" value="DUF305"/>
    <property type="match status" value="1"/>
</dbReference>
<protein>
    <submittedName>
        <fullName evidence="3">DUF305 domain-containing protein</fullName>
    </submittedName>
</protein>
<keyword evidence="1" id="KW-0472">Membrane</keyword>
<dbReference type="InterPro" id="IPR005183">
    <property type="entry name" value="DUF305_CopM-like"/>
</dbReference>
<dbReference type="OrthoDB" id="517560at2"/>
<dbReference type="EMBL" id="SMFM01000009">
    <property type="protein sequence ID" value="TDD74417.1"/>
    <property type="molecule type" value="Genomic_DNA"/>
</dbReference>
<accession>A0A4V2YTN1</accession>
<feature type="transmembrane region" description="Helical" evidence="1">
    <location>
        <begin position="83"/>
        <end position="100"/>
    </location>
</feature>
<sequence length="163" mass="18393">MAMKHTTEEHSKELSLTMYKKLAIMIVLSFIAMYILMYAMVDVFANVIPNINQFYMAGLMTMPMLIIELLVMGSMYGNKKLNISLLVTGFIALILFFAGIRQQTAVGDKEFLKSMIPHHAAAILMGKESSVTDPEIKELIKNIITSQQAEIEQMKAKLKELDK</sequence>
<gene>
    <name evidence="3" type="ORF">E0F89_15075</name>
</gene>
<dbReference type="Proteomes" id="UP000295278">
    <property type="component" value="Unassembled WGS sequence"/>
</dbReference>
<evidence type="ECO:0000313" key="3">
    <source>
        <dbReference type="EMBL" id="TDD74417.1"/>
    </source>
</evidence>
<organism evidence="3 4">
    <name type="scientific">Flavobacterium caseinilyticum</name>
    <dbReference type="NCBI Taxonomy" id="2541732"/>
    <lineage>
        <taxon>Bacteria</taxon>
        <taxon>Pseudomonadati</taxon>
        <taxon>Bacteroidota</taxon>
        <taxon>Flavobacteriia</taxon>
        <taxon>Flavobacteriales</taxon>
        <taxon>Flavobacteriaceae</taxon>
        <taxon>Flavobacterium</taxon>
    </lineage>
</organism>
<proteinExistence type="predicted"/>
<keyword evidence="1" id="KW-0812">Transmembrane</keyword>
<feature type="domain" description="DUF305" evidence="2">
    <location>
        <begin position="105"/>
        <end position="156"/>
    </location>
</feature>
<name>A0A4V2YTN1_9FLAO</name>
<dbReference type="PANTHER" id="PTHR36933">
    <property type="entry name" value="SLL0788 PROTEIN"/>
    <property type="match status" value="1"/>
</dbReference>
<evidence type="ECO:0000313" key="4">
    <source>
        <dbReference type="Proteomes" id="UP000295278"/>
    </source>
</evidence>
<dbReference type="PANTHER" id="PTHR36933:SF1">
    <property type="entry name" value="SLL0788 PROTEIN"/>
    <property type="match status" value="1"/>
</dbReference>
<keyword evidence="4" id="KW-1185">Reference proteome</keyword>